<dbReference type="InterPro" id="IPR001296">
    <property type="entry name" value="Glyco_trans_1"/>
</dbReference>
<accession>A0A949TQS6</accession>
<feature type="domain" description="Glycosyl transferase family 1" evidence="2">
    <location>
        <begin position="208"/>
        <end position="371"/>
    </location>
</feature>
<protein>
    <submittedName>
        <fullName evidence="3">Glycosyltransferase family 4 protein</fullName>
    </submittedName>
</protein>
<gene>
    <name evidence="3" type="ORF">I6U48_01155</name>
</gene>
<dbReference type="PANTHER" id="PTHR46401:SF2">
    <property type="entry name" value="GLYCOSYLTRANSFERASE WBBK-RELATED"/>
    <property type="match status" value="1"/>
</dbReference>
<reference evidence="3" key="1">
    <citation type="submission" date="2020-12" db="EMBL/GenBank/DDBJ databases">
        <title>Clostridium thailandense sp. nov., a novel acetogenic bacterium isolated from peat land soil in Thailand.</title>
        <authorList>
            <person name="Chaikitkaew S."/>
            <person name="Birkeland N.K."/>
        </authorList>
    </citation>
    <scope>NUCLEOTIDE SEQUENCE</scope>
    <source>
        <strain evidence="3">PL3</strain>
    </source>
</reference>
<dbReference type="Proteomes" id="UP000694308">
    <property type="component" value="Unassembled WGS sequence"/>
</dbReference>
<sequence length="393" mass="45392">MNMVKRKIKNIYGTTIIASSDASNLAKQIKSQVLDTNKQYCLLISHDADLSGGAPIVLFDAAKILQKHSYEIIFLFREPGPLIDKCEKEKMHAFVYGKKLKKYAPILAQIDIKLTIINTIVCYDCIVFLPKVIRTPIIWWLHETESLLRYYQGYVPHKLASNVNVKCVSNRTQDAFTKIFQDIPSDIMHYGTPDQFENVNKNCLSTKEKELVRGKNKFEIVVIGRICRRKNQLQVIEAYDLLPKQIQESVTFKFVGATWEDDYKQKFDEAIKRNSHFVFVGAVPRERIHQIYSSADLVICASNDDPMPVVVTEAMMFKCLYITASGTGQYQFVEDGINGFSYDYSNTNDLADKIVEVYYLQDRRKICENARQLYLKEFSMISLEKKLFDEIDR</sequence>
<comment type="caution">
    <text evidence="3">The sequence shown here is derived from an EMBL/GenBank/DDBJ whole genome shotgun (WGS) entry which is preliminary data.</text>
</comment>
<dbReference type="PANTHER" id="PTHR46401">
    <property type="entry name" value="GLYCOSYLTRANSFERASE WBBK-RELATED"/>
    <property type="match status" value="1"/>
</dbReference>
<dbReference type="AlphaFoldDB" id="A0A949TQS6"/>
<proteinExistence type="predicted"/>
<dbReference type="Pfam" id="PF00534">
    <property type="entry name" value="Glycos_transf_1"/>
    <property type="match status" value="1"/>
</dbReference>
<evidence type="ECO:0000256" key="1">
    <source>
        <dbReference type="ARBA" id="ARBA00022679"/>
    </source>
</evidence>
<name>A0A949TQS6_9CLOT</name>
<keyword evidence="1" id="KW-0808">Transferase</keyword>
<evidence type="ECO:0000313" key="4">
    <source>
        <dbReference type="Proteomes" id="UP000694308"/>
    </source>
</evidence>
<dbReference type="Pfam" id="PF16994">
    <property type="entry name" value="Glyco_trans_4_5"/>
    <property type="match status" value="1"/>
</dbReference>
<dbReference type="InterPro" id="IPR041693">
    <property type="entry name" value="Glyco_trans_4_5"/>
</dbReference>
<keyword evidence="4" id="KW-1185">Reference proteome</keyword>
<evidence type="ECO:0000259" key="2">
    <source>
        <dbReference type="Pfam" id="PF00534"/>
    </source>
</evidence>
<dbReference type="CDD" id="cd03801">
    <property type="entry name" value="GT4_PimA-like"/>
    <property type="match status" value="1"/>
</dbReference>
<dbReference type="GO" id="GO:0016757">
    <property type="term" value="F:glycosyltransferase activity"/>
    <property type="evidence" value="ECO:0007669"/>
    <property type="project" value="InterPro"/>
</dbReference>
<dbReference type="RefSeq" id="WP_218318565.1">
    <property type="nucleotide sequence ID" value="NZ_JAEEGC010000006.1"/>
</dbReference>
<dbReference type="EMBL" id="JAEEGC010000006">
    <property type="protein sequence ID" value="MBV7271526.1"/>
    <property type="molecule type" value="Genomic_DNA"/>
</dbReference>
<organism evidence="3 4">
    <name type="scientific">Clostridium thailandense</name>
    <dbReference type="NCBI Taxonomy" id="2794346"/>
    <lineage>
        <taxon>Bacteria</taxon>
        <taxon>Bacillati</taxon>
        <taxon>Bacillota</taxon>
        <taxon>Clostridia</taxon>
        <taxon>Eubacteriales</taxon>
        <taxon>Clostridiaceae</taxon>
        <taxon>Clostridium</taxon>
    </lineage>
</organism>
<dbReference type="GO" id="GO:0009103">
    <property type="term" value="P:lipopolysaccharide biosynthetic process"/>
    <property type="evidence" value="ECO:0007669"/>
    <property type="project" value="TreeGrafter"/>
</dbReference>
<evidence type="ECO:0000313" key="3">
    <source>
        <dbReference type="EMBL" id="MBV7271526.1"/>
    </source>
</evidence>